<dbReference type="RefSeq" id="WP_159804983.1">
    <property type="nucleotide sequence ID" value="NZ_BLJE01000001.1"/>
</dbReference>
<dbReference type="OrthoDB" id="9806714at2"/>
<comment type="caution">
    <text evidence="2">The sequence shown here is derived from an EMBL/GenBank/DDBJ whole genome shotgun (WGS) entry which is preliminary data.</text>
</comment>
<evidence type="ECO:0000313" key="2">
    <source>
        <dbReference type="EMBL" id="GFE64112.1"/>
    </source>
</evidence>
<dbReference type="InterPro" id="IPR002888">
    <property type="entry name" value="2Fe-2S-bd"/>
</dbReference>
<sequence length="173" mass="18503">MSISFSVNGVVQTVGAERGDEMLLDYLHEDMNMTGTKFCCGMGICRACTVSVVKAPNPNAVPVISCSTALATLNGTDITTVEGVASGDDLHPIQTAFLENFAFQCGYCTPGFVMASKIFLDWLATAPVTEDELDDAIQNAIGDHICRCTGYVRYYEALRKTAQDVLAAKEGAL</sequence>
<evidence type="ECO:0000259" key="1">
    <source>
        <dbReference type="PROSITE" id="PS51085"/>
    </source>
</evidence>
<dbReference type="Pfam" id="PF01799">
    <property type="entry name" value="Fer2_2"/>
    <property type="match status" value="1"/>
</dbReference>
<dbReference type="GO" id="GO:0051537">
    <property type="term" value="F:2 iron, 2 sulfur cluster binding"/>
    <property type="evidence" value="ECO:0007669"/>
    <property type="project" value="TreeGrafter"/>
</dbReference>
<accession>A0A6N6JFX4</accession>
<dbReference type="Gene3D" id="1.10.150.120">
    <property type="entry name" value="[2Fe-2S]-binding domain"/>
    <property type="match status" value="1"/>
</dbReference>
<dbReference type="Pfam" id="PF00111">
    <property type="entry name" value="Fer2"/>
    <property type="match status" value="1"/>
</dbReference>
<organism evidence="2 3">
    <name type="scientific">Litoreibacter roseus</name>
    <dbReference type="NCBI Taxonomy" id="2601869"/>
    <lineage>
        <taxon>Bacteria</taxon>
        <taxon>Pseudomonadati</taxon>
        <taxon>Pseudomonadota</taxon>
        <taxon>Alphaproteobacteria</taxon>
        <taxon>Rhodobacterales</taxon>
        <taxon>Roseobacteraceae</taxon>
        <taxon>Litoreibacter</taxon>
    </lineage>
</organism>
<dbReference type="Proteomes" id="UP000436822">
    <property type="component" value="Unassembled WGS sequence"/>
</dbReference>
<keyword evidence="3" id="KW-1185">Reference proteome</keyword>
<dbReference type="InterPro" id="IPR052914">
    <property type="entry name" value="Aldehyde_Oxdr_Iron-Sulfur"/>
</dbReference>
<dbReference type="SUPFAM" id="SSF54292">
    <property type="entry name" value="2Fe-2S ferredoxin-like"/>
    <property type="match status" value="1"/>
</dbReference>
<evidence type="ECO:0000313" key="3">
    <source>
        <dbReference type="Proteomes" id="UP000436822"/>
    </source>
</evidence>
<feature type="domain" description="2Fe-2S ferredoxin-type" evidence="1">
    <location>
        <begin position="1"/>
        <end position="84"/>
    </location>
</feature>
<dbReference type="PROSITE" id="PS51085">
    <property type="entry name" value="2FE2S_FER_2"/>
    <property type="match status" value="1"/>
</dbReference>
<dbReference type="AlphaFoldDB" id="A0A6N6JFX4"/>
<dbReference type="InterPro" id="IPR036010">
    <property type="entry name" value="2Fe-2S_ferredoxin-like_sf"/>
</dbReference>
<dbReference type="GO" id="GO:0016903">
    <property type="term" value="F:oxidoreductase activity, acting on the aldehyde or oxo group of donors"/>
    <property type="evidence" value="ECO:0007669"/>
    <property type="project" value="TreeGrafter"/>
</dbReference>
<dbReference type="EMBL" id="BLJE01000001">
    <property type="protein sequence ID" value="GFE64112.1"/>
    <property type="molecule type" value="Genomic_DNA"/>
</dbReference>
<reference evidence="2 3" key="1">
    <citation type="submission" date="2019-12" db="EMBL/GenBank/DDBJ databases">
        <title>Litoreibacter badius sp. nov., a novel bacteriochlorophyll a-containing bacterium in the genus Litoreibacter.</title>
        <authorList>
            <person name="Kanamuro M."/>
            <person name="Takabe Y."/>
            <person name="Mori K."/>
            <person name="Takaichi S."/>
            <person name="Hanada S."/>
        </authorList>
    </citation>
    <scope>NUCLEOTIDE SEQUENCE [LARGE SCALE GENOMIC DNA]</scope>
    <source>
        <strain evidence="2 3">K6</strain>
    </source>
</reference>
<dbReference type="InterPro" id="IPR012675">
    <property type="entry name" value="Beta-grasp_dom_sf"/>
</dbReference>
<dbReference type="InterPro" id="IPR001041">
    <property type="entry name" value="2Fe-2S_ferredoxin-type"/>
</dbReference>
<dbReference type="GO" id="GO:0046872">
    <property type="term" value="F:metal ion binding"/>
    <property type="evidence" value="ECO:0007669"/>
    <property type="project" value="InterPro"/>
</dbReference>
<name>A0A6N6JFX4_9RHOB</name>
<protein>
    <recommendedName>
        <fullName evidence="1">2Fe-2S ferredoxin-type domain-containing protein</fullName>
    </recommendedName>
</protein>
<dbReference type="SUPFAM" id="SSF47741">
    <property type="entry name" value="CO dehydrogenase ISP C-domain like"/>
    <property type="match status" value="1"/>
</dbReference>
<dbReference type="Gene3D" id="3.10.20.30">
    <property type="match status" value="1"/>
</dbReference>
<dbReference type="PANTHER" id="PTHR45331:SF2">
    <property type="entry name" value="OXIDOREDUCTASE WITH IRON-SULFUR SUBUNIT"/>
    <property type="match status" value="1"/>
</dbReference>
<dbReference type="InterPro" id="IPR036884">
    <property type="entry name" value="2Fe-2S-bd_dom_sf"/>
</dbReference>
<dbReference type="PANTHER" id="PTHR45331">
    <property type="entry name" value="OXIDOREDUCTASE, IRON-SULPHUR BINDING SUBUNIT-RELATED-RELATED"/>
    <property type="match status" value="1"/>
</dbReference>
<gene>
    <name evidence="2" type="ORF">KIN_11860</name>
</gene>
<proteinExistence type="predicted"/>